<evidence type="ECO:0000313" key="1">
    <source>
        <dbReference type="EMBL" id="KAL2348127.1"/>
    </source>
</evidence>
<organism evidence="1 2">
    <name type="scientific">Flemingia macrophylla</name>
    <dbReference type="NCBI Taxonomy" id="520843"/>
    <lineage>
        <taxon>Eukaryota</taxon>
        <taxon>Viridiplantae</taxon>
        <taxon>Streptophyta</taxon>
        <taxon>Embryophyta</taxon>
        <taxon>Tracheophyta</taxon>
        <taxon>Spermatophyta</taxon>
        <taxon>Magnoliopsida</taxon>
        <taxon>eudicotyledons</taxon>
        <taxon>Gunneridae</taxon>
        <taxon>Pentapetalae</taxon>
        <taxon>rosids</taxon>
        <taxon>fabids</taxon>
        <taxon>Fabales</taxon>
        <taxon>Fabaceae</taxon>
        <taxon>Papilionoideae</taxon>
        <taxon>50 kb inversion clade</taxon>
        <taxon>NPAAA clade</taxon>
        <taxon>indigoferoid/millettioid clade</taxon>
        <taxon>Phaseoleae</taxon>
        <taxon>Flemingia</taxon>
    </lineage>
</organism>
<accession>A0ABD1NJ26</accession>
<proteinExistence type="predicted"/>
<protein>
    <submittedName>
        <fullName evidence="1">Uncharacterized protein</fullName>
    </submittedName>
</protein>
<evidence type="ECO:0000313" key="2">
    <source>
        <dbReference type="Proteomes" id="UP001603857"/>
    </source>
</evidence>
<comment type="caution">
    <text evidence="1">The sequence shown here is derived from an EMBL/GenBank/DDBJ whole genome shotgun (WGS) entry which is preliminary data.</text>
</comment>
<gene>
    <name evidence="1" type="ORF">Fmac_002127</name>
</gene>
<keyword evidence="2" id="KW-1185">Reference proteome</keyword>
<sequence>MREHKLRVPVLCLALPVSRNSHLFYQWGFHHNHGYSGHTGSACPSSLFSHPSPSSPLSVDDDQKQKQDTAHIKFAIFFFHNSIPFSVAKSMYYQEMVDVIAQCEVGYKAPCYEKLRFTLLEKVKVDLQ</sequence>
<name>A0ABD1NJ26_9FABA</name>
<dbReference type="Proteomes" id="UP001603857">
    <property type="component" value="Unassembled WGS sequence"/>
</dbReference>
<dbReference type="AlphaFoldDB" id="A0ABD1NJ26"/>
<reference evidence="1 2" key="1">
    <citation type="submission" date="2024-08" db="EMBL/GenBank/DDBJ databases">
        <title>Insights into the chromosomal genome structure of Flemingia macrophylla.</title>
        <authorList>
            <person name="Ding Y."/>
            <person name="Zhao Y."/>
            <person name="Bi W."/>
            <person name="Wu M."/>
            <person name="Zhao G."/>
            <person name="Gong Y."/>
            <person name="Li W."/>
            <person name="Zhang P."/>
        </authorList>
    </citation>
    <scope>NUCLEOTIDE SEQUENCE [LARGE SCALE GENOMIC DNA]</scope>
    <source>
        <strain evidence="1">DYQJB</strain>
        <tissue evidence="1">Leaf</tissue>
    </source>
</reference>
<dbReference type="EMBL" id="JBGMDY010000001">
    <property type="protein sequence ID" value="KAL2348127.1"/>
    <property type="molecule type" value="Genomic_DNA"/>
</dbReference>